<sequence>MLSGKVVIEERRTKLNGPKDFDVANVDQLEGNVEQSGSQEKKGNSRKERTEKCTFRCSVSHKSWNSPKSAAEKFAFLIQEKRCTVFLEKPPFSRMQKYAST</sequence>
<dbReference type="RefSeq" id="XP_002648241.1">
    <property type="nucleotide sequence ID" value="XM_002648195.1"/>
</dbReference>
<organism evidence="2 3">
    <name type="scientific">Caenorhabditis briggsae</name>
    <dbReference type="NCBI Taxonomy" id="6238"/>
    <lineage>
        <taxon>Eukaryota</taxon>
        <taxon>Metazoa</taxon>
        <taxon>Ecdysozoa</taxon>
        <taxon>Nematoda</taxon>
        <taxon>Chromadorea</taxon>
        <taxon>Rhabditida</taxon>
        <taxon>Rhabditina</taxon>
        <taxon>Rhabditomorpha</taxon>
        <taxon>Rhabditoidea</taxon>
        <taxon>Rhabditidae</taxon>
        <taxon>Peloderinae</taxon>
        <taxon>Caenorhabditis</taxon>
    </lineage>
</organism>
<protein>
    <submittedName>
        <fullName evidence="2">Protein CBG24371</fullName>
    </submittedName>
</protein>
<evidence type="ECO:0000313" key="3">
    <source>
        <dbReference type="Proteomes" id="UP000008549"/>
    </source>
</evidence>
<feature type="region of interest" description="Disordered" evidence="1">
    <location>
        <begin position="30"/>
        <end position="49"/>
    </location>
</feature>
<proteinExistence type="predicted"/>
<dbReference type="Proteomes" id="UP000008549">
    <property type="component" value="Unassembled WGS sequence"/>
</dbReference>
<accession>A8WKJ9</accession>
<dbReference type="HOGENOM" id="CLU_2514666_0_0_1"/>
<dbReference type="KEGG" id="cbr:CBG_24371"/>
<dbReference type="WormBase" id="CBG24371">
    <property type="protein sequence ID" value="CBP12873"/>
    <property type="gene ID" value="WBGene00042497"/>
</dbReference>
<evidence type="ECO:0000313" key="2">
    <source>
        <dbReference type="EMBL" id="CAP20994.1"/>
    </source>
</evidence>
<dbReference type="InParanoid" id="A8WKJ9"/>
<reference evidence="2 3" key="2">
    <citation type="journal article" date="2011" name="PLoS Genet.">
        <title>Caenorhabditis briggsae recombinant inbred line genotypes reveal inter-strain incompatibility and the evolution of recombination.</title>
        <authorList>
            <person name="Ross J.A."/>
            <person name="Koboldt D.C."/>
            <person name="Staisch J.E."/>
            <person name="Chamberlin H.M."/>
            <person name="Gupta B.P."/>
            <person name="Miller R.D."/>
            <person name="Baird S.E."/>
            <person name="Haag E.S."/>
        </authorList>
    </citation>
    <scope>NUCLEOTIDE SEQUENCE [LARGE SCALE GENOMIC DNA]</scope>
    <source>
        <strain evidence="2 3">AF16</strain>
    </source>
</reference>
<gene>
    <name evidence="2 4" type="ORF">CBG24371</name>
    <name evidence="2" type="ORF">CBG_24371</name>
</gene>
<dbReference type="EMBL" id="HE601219">
    <property type="protein sequence ID" value="CAP20994.1"/>
    <property type="molecule type" value="Genomic_DNA"/>
</dbReference>
<feature type="compositionally biased region" description="Basic and acidic residues" evidence="1">
    <location>
        <begin position="39"/>
        <end position="49"/>
    </location>
</feature>
<reference evidence="2 3" key="1">
    <citation type="journal article" date="2003" name="PLoS Biol.">
        <title>The genome sequence of Caenorhabditis briggsae: a platform for comparative genomics.</title>
        <authorList>
            <person name="Stein L.D."/>
            <person name="Bao Z."/>
            <person name="Blasiar D."/>
            <person name="Blumenthal T."/>
            <person name="Brent M.R."/>
            <person name="Chen N."/>
            <person name="Chinwalla A."/>
            <person name="Clarke L."/>
            <person name="Clee C."/>
            <person name="Coghlan A."/>
            <person name="Coulson A."/>
            <person name="D'Eustachio P."/>
            <person name="Fitch D.H."/>
            <person name="Fulton L.A."/>
            <person name="Fulton R.E."/>
            <person name="Griffiths-Jones S."/>
            <person name="Harris T.W."/>
            <person name="Hillier L.W."/>
            <person name="Kamath R."/>
            <person name="Kuwabara P.E."/>
            <person name="Mardis E.R."/>
            <person name="Marra M.A."/>
            <person name="Miner T.L."/>
            <person name="Minx P."/>
            <person name="Mullikin J.C."/>
            <person name="Plumb R.W."/>
            <person name="Rogers J."/>
            <person name="Schein J.E."/>
            <person name="Sohrmann M."/>
            <person name="Spieth J."/>
            <person name="Stajich J.E."/>
            <person name="Wei C."/>
            <person name="Willey D."/>
            <person name="Wilson R.K."/>
            <person name="Durbin R."/>
            <person name="Waterston R.H."/>
        </authorList>
    </citation>
    <scope>NUCLEOTIDE SEQUENCE [LARGE SCALE GENOMIC DNA]</scope>
    <source>
        <strain evidence="2 3">AF16</strain>
    </source>
</reference>
<dbReference type="AlphaFoldDB" id="A8WKJ9"/>
<keyword evidence="3" id="KW-1185">Reference proteome</keyword>
<name>A8WKJ9_CAEBR</name>
<evidence type="ECO:0000313" key="4">
    <source>
        <dbReference type="WormBase" id="CBG24371"/>
    </source>
</evidence>
<dbReference type="CTD" id="8590244"/>
<dbReference type="GeneID" id="8590244"/>
<evidence type="ECO:0000256" key="1">
    <source>
        <dbReference type="SAM" id="MobiDB-lite"/>
    </source>
</evidence>